<comment type="similarity">
    <text evidence="4">Belongs to the enoyl-CoA hydratase/isomerase family.</text>
</comment>
<comment type="catalytic activity">
    <reaction evidence="1">
        <text>a (3Z)-enoyl-CoA = a 4-saturated (2E)-enoyl-CoA</text>
        <dbReference type="Rhea" id="RHEA:45900"/>
        <dbReference type="ChEBI" id="CHEBI:85097"/>
        <dbReference type="ChEBI" id="CHEBI:85489"/>
        <dbReference type="EC" id="5.3.3.8"/>
    </reaction>
</comment>
<dbReference type="PANTHER" id="PTHR11941:SF75">
    <property type="entry name" value="ENOYL-COA HYDRATASE_ISOMERASE FAMILY PROTEIN"/>
    <property type="match status" value="1"/>
</dbReference>
<comment type="pathway">
    <text evidence="3">Lipid metabolism; fatty acid beta-oxidation.</text>
</comment>
<dbReference type="SUPFAM" id="SSF52096">
    <property type="entry name" value="ClpP/crotonase"/>
    <property type="match status" value="1"/>
</dbReference>
<dbReference type="FunFam" id="3.90.226.10:FF:000049">
    <property type="entry name" value="Enoyl-CoA delta isomerase 3"/>
    <property type="match status" value="1"/>
</dbReference>
<evidence type="ECO:0000256" key="1">
    <source>
        <dbReference type="ARBA" id="ARBA00000452"/>
    </source>
</evidence>
<dbReference type="InterPro" id="IPR001753">
    <property type="entry name" value="Enoyl-CoA_hydra/iso"/>
</dbReference>
<evidence type="ECO:0000256" key="4">
    <source>
        <dbReference type="ARBA" id="ARBA00005254"/>
    </source>
</evidence>
<reference evidence="7" key="1">
    <citation type="journal article" date="2008" name="BMC Genomics">
        <title>A conifer genomics resource of 200,000 spruce (Picea spp.) ESTs and 6,464 high-quality, sequence-finished full-length cDNAs for Sitka spruce (Picea sitchensis).</title>
        <authorList>
            <person name="Ralph S.G."/>
            <person name="Chun H.J."/>
            <person name="Kolosova N."/>
            <person name="Cooper D."/>
            <person name="Oddy C."/>
            <person name="Ritland C.E."/>
            <person name="Kirkpatrick R."/>
            <person name="Moore R."/>
            <person name="Barber S."/>
            <person name="Holt R.A."/>
            <person name="Jones S.J."/>
            <person name="Marra M.A."/>
            <person name="Douglas C.J."/>
            <person name="Ritland K."/>
            <person name="Bohlmann J."/>
        </authorList>
    </citation>
    <scope>NUCLEOTIDE SEQUENCE</scope>
    <source>
        <tissue evidence="7">Green portion of the leader tissue</tissue>
    </source>
</reference>
<dbReference type="Gene3D" id="3.90.226.10">
    <property type="entry name" value="2-enoyl-CoA Hydratase, Chain A, domain 1"/>
    <property type="match status" value="1"/>
</dbReference>
<name>A9NSP6_PICSI</name>
<evidence type="ECO:0000256" key="3">
    <source>
        <dbReference type="ARBA" id="ARBA00005005"/>
    </source>
</evidence>
<evidence type="ECO:0000256" key="6">
    <source>
        <dbReference type="ARBA" id="ARBA00023098"/>
    </source>
</evidence>
<evidence type="ECO:0000313" key="7">
    <source>
        <dbReference type="EMBL" id="ABK23657.1"/>
    </source>
</evidence>
<protein>
    <recommendedName>
        <fullName evidence="5">Delta(3)-Delta(2)-enoyl-CoA isomerase</fullName>
        <ecNumber evidence="5">5.3.3.8</ecNumber>
    </recommendedName>
</protein>
<dbReference type="EMBL" id="EF084337">
    <property type="protein sequence ID" value="ABK23657.1"/>
    <property type="molecule type" value="mRNA"/>
</dbReference>
<proteinExistence type="evidence at transcript level"/>
<dbReference type="AlphaFoldDB" id="A9NSP6"/>
<keyword evidence="6" id="KW-0443">Lipid metabolism</keyword>
<evidence type="ECO:0000256" key="5">
    <source>
        <dbReference type="ARBA" id="ARBA00012064"/>
    </source>
</evidence>
<organism evidence="7">
    <name type="scientific">Picea sitchensis</name>
    <name type="common">Sitka spruce</name>
    <name type="synonym">Pinus sitchensis</name>
    <dbReference type="NCBI Taxonomy" id="3332"/>
    <lineage>
        <taxon>Eukaryota</taxon>
        <taxon>Viridiplantae</taxon>
        <taxon>Streptophyta</taxon>
        <taxon>Embryophyta</taxon>
        <taxon>Tracheophyta</taxon>
        <taxon>Spermatophyta</taxon>
        <taxon>Pinopsida</taxon>
        <taxon>Pinidae</taxon>
        <taxon>Conifers I</taxon>
        <taxon>Pinales</taxon>
        <taxon>Pinaceae</taxon>
        <taxon>Picea</taxon>
    </lineage>
</organism>
<dbReference type="GO" id="GO:0006635">
    <property type="term" value="P:fatty acid beta-oxidation"/>
    <property type="evidence" value="ECO:0007669"/>
    <property type="project" value="TreeGrafter"/>
</dbReference>
<dbReference type="GO" id="GO:0005777">
    <property type="term" value="C:peroxisome"/>
    <property type="evidence" value="ECO:0007669"/>
    <property type="project" value="TreeGrafter"/>
</dbReference>
<dbReference type="Pfam" id="PF00378">
    <property type="entry name" value="ECH_1"/>
    <property type="match status" value="1"/>
</dbReference>
<evidence type="ECO:0000256" key="2">
    <source>
        <dbReference type="ARBA" id="ARBA00000765"/>
    </source>
</evidence>
<dbReference type="GO" id="GO:0004165">
    <property type="term" value="F:delta(3)-delta(2)-enoyl-CoA isomerase activity"/>
    <property type="evidence" value="ECO:0007669"/>
    <property type="project" value="UniProtKB-EC"/>
</dbReference>
<sequence>MCSLEKRDGVFILTLSGEGEHRLNPASIDSILSALAHVNENAHLVSALITTNDGKFFSNGLDLQWVSEFSSSRESRSQILGLKYAQLLVAVMELKLPSIAAVCGHASAGGFIFALAHDYRFMRRDRGFLYMSEVDVGISIPPSVMSIIRSKVGSRHLTEVLLGGRKYTAPMAFKAGIVDSVHENSGETLQAAMDASVKMGKRNWNKEAYLQLRFSLFPEVTEKLGLRLKGRSPLLSSL</sequence>
<dbReference type="CDD" id="cd06558">
    <property type="entry name" value="crotonase-like"/>
    <property type="match status" value="1"/>
</dbReference>
<dbReference type="EC" id="5.3.3.8" evidence="5"/>
<accession>A9NSP6</accession>
<dbReference type="InterPro" id="IPR029045">
    <property type="entry name" value="ClpP/crotonase-like_dom_sf"/>
</dbReference>
<comment type="catalytic activity">
    <reaction evidence="2">
        <text>a (3E)-enoyl-CoA = a 4-saturated (2E)-enoyl-CoA</text>
        <dbReference type="Rhea" id="RHEA:45228"/>
        <dbReference type="ChEBI" id="CHEBI:58521"/>
        <dbReference type="ChEBI" id="CHEBI:85097"/>
        <dbReference type="EC" id="5.3.3.8"/>
    </reaction>
</comment>
<dbReference type="PANTHER" id="PTHR11941">
    <property type="entry name" value="ENOYL-COA HYDRATASE-RELATED"/>
    <property type="match status" value="1"/>
</dbReference>